<evidence type="ECO:0000313" key="2">
    <source>
        <dbReference type="Proteomes" id="UP000325466"/>
    </source>
</evidence>
<reference evidence="1 2" key="1">
    <citation type="journal article" date="2018" name="Biodegradation">
        <title>1,4-Dioxane degradation characteristics of Rhodococcus aetherivorans JCM 14343.</title>
        <authorList>
            <person name="Inoue D."/>
            <person name="Tsunoda T."/>
            <person name="Yamamoto N."/>
            <person name="Ike M."/>
            <person name="Sei K."/>
        </authorList>
    </citation>
    <scope>NUCLEOTIDE SEQUENCE [LARGE SCALE GENOMIC DNA]</scope>
    <source>
        <strain evidence="1 2">JCM 14343</strain>
    </source>
</reference>
<dbReference type="Proteomes" id="UP000325466">
    <property type="component" value="Unassembled WGS sequence"/>
</dbReference>
<dbReference type="RefSeq" id="WP_043802326.1">
    <property type="nucleotide sequence ID" value="NZ_BAAAYP010000005.1"/>
</dbReference>
<accession>A0ABQ0YL65</accession>
<gene>
    <name evidence="1" type="ORF">RAJCM14343_2561</name>
</gene>
<keyword evidence="2" id="KW-1185">Reference proteome</keyword>
<comment type="caution">
    <text evidence="1">The sequence shown here is derived from an EMBL/GenBank/DDBJ whole genome shotgun (WGS) entry which is preliminary data.</text>
</comment>
<evidence type="ECO:0000313" key="1">
    <source>
        <dbReference type="EMBL" id="GES37307.1"/>
    </source>
</evidence>
<name>A0ABQ0YL65_9NOCA</name>
<dbReference type="EMBL" id="BLAH01000084">
    <property type="protein sequence ID" value="GES37307.1"/>
    <property type="molecule type" value="Genomic_DNA"/>
</dbReference>
<protein>
    <submittedName>
        <fullName evidence="1">Uncharacterized protein</fullName>
    </submittedName>
</protein>
<organism evidence="1 2">
    <name type="scientific">Rhodococcus aetherivorans</name>
    <dbReference type="NCBI Taxonomy" id="191292"/>
    <lineage>
        <taxon>Bacteria</taxon>
        <taxon>Bacillati</taxon>
        <taxon>Actinomycetota</taxon>
        <taxon>Actinomycetes</taxon>
        <taxon>Mycobacteriales</taxon>
        <taxon>Nocardiaceae</taxon>
        <taxon>Rhodococcus</taxon>
    </lineage>
</organism>
<proteinExistence type="predicted"/>
<sequence>MTISFPAVLDAPVSGRRVPLVVDHLDYSRRVLLRGNPVPWEDPTALSNFLNQAHGLLRPDVTLLDLGEYYRLAADDPRLREAMAARSRTGYALRALLADAATARAVATLAATVAGTTRLPLVLQIPSPRAWLAATHPGDVADLDADRVEAAAMYVADWLRGFAEVPVSAVLLDERIAPGADAAALPPVDPQSYVPVTNVAAHYRWEIGLRGEDTVSVGAHEGDVLGSGYWLADDTAVPDARGAFRLAHLPADAVPETVLARLARLDGHGA</sequence>